<dbReference type="InterPro" id="IPR011006">
    <property type="entry name" value="CheY-like_superfamily"/>
</dbReference>
<dbReference type="PANTHER" id="PTHR43156:SF2">
    <property type="entry name" value="STAGE II SPORULATION PROTEIN E"/>
    <property type="match status" value="1"/>
</dbReference>
<dbReference type="OrthoDB" id="567977at2"/>
<accession>A0A1L3GNC8</accession>
<dbReference type="EMBL" id="CP015519">
    <property type="protein sequence ID" value="APG27385.1"/>
    <property type="molecule type" value="Genomic_DNA"/>
</dbReference>
<feature type="domain" description="PPM-type phosphatase" evidence="3">
    <location>
        <begin position="165"/>
        <end position="393"/>
    </location>
</feature>
<dbReference type="InterPro" id="IPR036457">
    <property type="entry name" value="PPM-type-like_dom_sf"/>
</dbReference>
<dbReference type="PANTHER" id="PTHR43156">
    <property type="entry name" value="STAGE II SPORULATION PROTEIN E-RELATED"/>
    <property type="match status" value="1"/>
</dbReference>
<protein>
    <recommendedName>
        <fullName evidence="3">PPM-type phosphatase domain-containing protein</fullName>
    </recommendedName>
</protein>
<dbReference type="AlphaFoldDB" id="A0A1L3GNC8"/>
<reference evidence="4 5" key="1">
    <citation type="journal article" date="2017" name="Genome Announc.">
        <title>Complete Genome Sequences of Two Acetylene-Fermenting Pelobacter acetylenicus Strains.</title>
        <authorList>
            <person name="Sutton J.M."/>
            <person name="Baesman S.M."/>
            <person name="Fierst J.L."/>
            <person name="Poret-Peterson A.T."/>
            <person name="Oremland R.S."/>
            <person name="Dunlap D.S."/>
            <person name="Akob D.M."/>
        </authorList>
    </citation>
    <scope>NUCLEOTIDE SEQUENCE [LARGE SCALE GENOMIC DNA]</scope>
    <source>
        <strain evidence="4 5">SFB93</strain>
    </source>
</reference>
<evidence type="ECO:0000259" key="3">
    <source>
        <dbReference type="SMART" id="SM00331"/>
    </source>
</evidence>
<sequence length="399" mass="44897">MPGKILLTQQETAAAQAIYQVLRDEGYHILRAANLTETESMLQQLPDLLLLDSDLDDLHQANSWSELAFQCQQESVSCLLYSSRTQDEFKTSNTTPSWIDNTINRPDDAQEVRFKVAAQLTIRRLTYEAELANRRLLEKQDQLEEYQRSAAEIQKSLLPTSLPDTINLQVAWRLVPCEKVGGDLFNIVRLTEDTVLAYVLDVSGHGISSAMVTVSVTQSLSPHAGRIVRRPQNKPPYFRLLSPAEVLQQLEQEYPLERFGKLFTISYLLINTRTGQIRYSNAGHPPPLLVRSDGSCKALKAGGSIIGTGCSGPFEEEEVLLHRGDRLFLYSDGVTEHSNKQNLQFGQERLFRKLTANKKRPLEPALDNLIEALKSHGQDMIFKDDLTLIGIEYLGNNDS</sequence>
<dbReference type="Pfam" id="PF07228">
    <property type="entry name" value="SpoIIE"/>
    <property type="match status" value="1"/>
</dbReference>
<dbReference type="RefSeq" id="WP_072283353.1">
    <property type="nucleotide sequence ID" value="NZ_CP015519.1"/>
</dbReference>
<evidence type="ECO:0000256" key="1">
    <source>
        <dbReference type="ARBA" id="ARBA00022801"/>
    </source>
</evidence>
<dbReference type="KEGG" id="pef:A7E78_05740"/>
<name>A0A1L3GNC8_9BACT</name>
<evidence type="ECO:0000256" key="2">
    <source>
        <dbReference type="SAM" id="Coils"/>
    </source>
</evidence>
<evidence type="ECO:0000313" key="5">
    <source>
        <dbReference type="Proteomes" id="UP000182517"/>
    </source>
</evidence>
<keyword evidence="2" id="KW-0175">Coiled coil</keyword>
<dbReference type="Proteomes" id="UP000182517">
    <property type="component" value="Chromosome"/>
</dbReference>
<dbReference type="GO" id="GO:0016791">
    <property type="term" value="F:phosphatase activity"/>
    <property type="evidence" value="ECO:0007669"/>
    <property type="project" value="TreeGrafter"/>
</dbReference>
<dbReference type="SUPFAM" id="SSF52172">
    <property type="entry name" value="CheY-like"/>
    <property type="match status" value="1"/>
</dbReference>
<dbReference type="STRING" id="1842532.A7E78_05740"/>
<feature type="coiled-coil region" evidence="2">
    <location>
        <begin position="122"/>
        <end position="156"/>
    </location>
</feature>
<dbReference type="SMART" id="SM00331">
    <property type="entry name" value="PP2C_SIG"/>
    <property type="match status" value="1"/>
</dbReference>
<organism evidence="4 5">
    <name type="scientific">Syntrophotalea acetylenivorans</name>
    <dbReference type="NCBI Taxonomy" id="1842532"/>
    <lineage>
        <taxon>Bacteria</taxon>
        <taxon>Pseudomonadati</taxon>
        <taxon>Thermodesulfobacteriota</taxon>
        <taxon>Desulfuromonadia</taxon>
        <taxon>Desulfuromonadales</taxon>
        <taxon>Syntrophotaleaceae</taxon>
        <taxon>Syntrophotalea</taxon>
    </lineage>
</organism>
<dbReference type="InterPro" id="IPR001932">
    <property type="entry name" value="PPM-type_phosphatase-like_dom"/>
</dbReference>
<dbReference type="InterPro" id="IPR052016">
    <property type="entry name" value="Bact_Sigma-Reg"/>
</dbReference>
<dbReference type="Gene3D" id="3.40.50.2300">
    <property type="match status" value="1"/>
</dbReference>
<proteinExistence type="predicted"/>
<keyword evidence="1" id="KW-0378">Hydrolase</keyword>
<dbReference type="Gene3D" id="3.60.40.10">
    <property type="entry name" value="PPM-type phosphatase domain"/>
    <property type="match status" value="1"/>
</dbReference>
<keyword evidence="5" id="KW-1185">Reference proteome</keyword>
<gene>
    <name evidence="4" type="ORF">A7E78_05740</name>
</gene>
<evidence type="ECO:0000313" key="4">
    <source>
        <dbReference type="EMBL" id="APG27385.1"/>
    </source>
</evidence>
<dbReference type="SUPFAM" id="SSF81606">
    <property type="entry name" value="PP2C-like"/>
    <property type="match status" value="1"/>
</dbReference>